<sequence>MNFRAVKLAVVLPAIILTSLAYSDVFRPGDYLLAAAIGIILLGTFLSRGSASGTVFLSTVLYAVPYSIALSQFLPIAFPEAYRNLSEAILASPYFSSPLAIFALMALSILADYVDTAEAWENVLRGLGWRGAGGKTLLYGLPVVLLAFALSLGLLWLGKSLGLSTAGILLPVFLLVLGVAMAYSSIESGSYRRVIVAVEVPPLNGEVVIETPDGSRIMPLSRSSAFEWDTLRLEAELKRRPKRVVLRAGDRSELLTPLIESADGETLFLLYRKKGGEG</sequence>
<feature type="transmembrane region" description="Helical" evidence="1">
    <location>
        <begin position="163"/>
        <end position="183"/>
    </location>
</feature>
<proteinExistence type="predicted"/>
<dbReference type="KEGG" id="ttd:A3L14_10410"/>
<dbReference type="AlphaFoldDB" id="A0A0Q2QTI0"/>
<dbReference type="EMBL" id="FOIW01000003">
    <property type="protein sequence ID" value="SEW21807.1"/>
    <property type="molecule type" value="Genomic_DNA"/>
</dbReference>
<evidence type="ECO:0000313" key="2">
    <source>
        <dbReference type="EMBL" id="ASJ13268.1"/>
    </source>
</evidence>
<dbReference type="EMBL" id="LIXN01000002">
    <property type="protein sequence ID" value="KQH83317.1"/>
    <property type="molecule type" value="Genomic_DNA"/>
</dbReference>
<keyword evidence="1" id="KW-0812">Transmembrane</keyword>
<organism evidence="3 5">
    <name type="scientific">Thermococcus thioreducens</name>
    <dbReference type="NCBI Taxonomy" id="277988"/>
    <lineage>
        <taxon>Archaea</taxon>
        <taxon>Methanobacteriati</taxon>
        <taxon>Methanobacteriota</taxon>
        <taxon>Thermococci</taxon>
        <taxon>Thermococcales</taxon>
        <taxon>Thermococcaceae</taxon>
        <taxon>Thermococcus</taxon>
    </lineage>
</organism>
<reference evidence="3 5" key="1">
    <citation type="submission" date="2015-08" db="EMBL/GenBank/DDBJ databases">
        <title>Thermococcus thioreducens DSM 14981 genome sequencing.</title>
        <authorList>
            <person name="Hong S.-J."/>
            <person name="Kim M.-C."/>
            <person name="Shin J.-H."/>
        </authorList>
    </citation>
    <scope>NUCLEOTIDE SEQUENCE [LARGE SCALE GENOMIC DNA]</scope>
    <source>
        <strain evidence="3 5">DSM 14981</strain>
    </source>
</reference>
<feature type="transmembrane region" description="Helical" evidence="1">
    <location>
        <begin position="31"/>
        <end position="47"/>
    </location>
</feature>
<name>A0A0Q2QTI0_9EURY</name>
<evidence type="ECO:0000313" key="6">
    <source>
        <dbReference type="Proteomes" id="UP000182125"/>
    </source>
</evidence>
<accession>A0A0Q2QTI0</accession>
<dbReference type="OrthoDB" id="102004at2157"/>
<reference evidence="4 6" key="3">
    <citation type="submission" date="2016-10" db="EMBL/GenBank/DDBJ databases">
        <authorList>
            <person name="de Groot N.N."/>
        </authorList>
    </citation>
    <scope>NUCLEOTIDE SEQUENCE [LARGE SCALE GENOMIC DNA]</scope>
    <source>
        <strain evidence="4 6">OGL-20</strain>
    </source>
</reference>
<dbReference type="RefSeq" id="WP_055428526.1">
    <property type="nucleotide sequence ID" value="NZ_CP015105.1"/>
</dbReference>
<keyword evidence="1" id="KW-1133">Transmembrane helix</keyword>
<dbReference type="STRING" id="277988.SAMN05216170_2184"/>
<evidence type="ECO:0000313" key="5">
    <source>
        <dbReference type="Proteomes" id="UP000051862"/>
    </source>
</evidence>
<dbReference type="Proteomes" id="UP000182125">
    <property type="component" value="Unassembled WGS sequence"/>
</dbReference>
<dbReference type="Proteomes" id="UP000051862">
    <property type="component" value="Unassembled WGS sequence"/>
</dbReference>
<dbReference type="PATRIC" id="fig|277988.4.peg.258"/>
<protein>
    <submittedName>
        <fullName evidence="3">Uncharacterized protein</fullName>
    </submittedName>
</protein>
<dbReference type="Proteomes" id="UP000250136">
    <property type="component" value="Chromosome"/>
</dbReference>
<reference evidence="2 7" key="2">
    <citation type="submission" date="2016-04" db="EMBL/GenBank/DDBJ databases">
        <title>Complete genome sequence of Thermococcus thioreducens type strain OGL-20P.</title>
        <authorList>
            <person name="Oger P.M."/>
        </authorList>
    </citation>
    <scope>NUCLEOTIDE SEQUENCE [LARGE SCALE GENOMIC DNA]</scope>
    <source>
        <strain evidence="2 7">OGL-20P</strain>
    </source>
</reference>
<evidence type="ECO:0000256" key="1">
    <source>
        <dbReference type="SAM" id="Phobius"/>
    </source>
</evidence>
<dbReference type="GeneID" id="33334842"/>
<dbReference type="EMBL" id="CP015105">
    <property type="protein sequence ID" value="ASJ13268.1"/>
    <property type="molecule type" value="Genomic_DNA"/>
</dbReference>
<feature type="transmembrane region" description="Helical" evidence="1">
    <location>
        <begin position="94"/>
        <end position="115"/>
    </location>
</feature>
<feature type="transmembrane region" description="Helical" evidence="1">
    <location>
        <begin position="136"/>
        <end position="157"/>
    </location>
</feature>
<feature type="transmembrane region" description="Helical" evidence="1">
    <location>
        <begin position="54"/>
        <end position="74"/>
    </location>
</feature>
<evidence type="ECO:0000313" key="7">
    <source>
        <dbReference type="Proteomes" id="UP000250136"/>
    </source>
</evidence>
<evidence type="ECO:0000313" key="4">
    <source>
        <dbReference type="EMBL" id="SEW21807.1"/>
    </source>
</evidence>
<keyword evidence="1" id="KW-0472">Membrane</keyword>
<gene>
    <name evidence="2" type="ORF">A3L14_10410</name>
    <name evidence="3" type="ORF">AMR53_01200</name>
    <name evidence="4" type="ORF">SAMN05216170_2184</name>
</gene>
<keyword evidence="7" id="KW-1185">Reference proteome</keyword>
<evidence type="ECO:0000313" key="3">
    <source>
        <dbReference type="EMBL" id="KQH83317.1"/>
    </source>
</evidence>